<dbReference type="EMBL" id="CABM01000027">
    <property type="protein sequence ID" value="CBH96486.1"/>
    <property type="molecule type" value="Genomic_DNA"/>
</dbReference>
<accession>E6PNI4</accession>
<feature type="region of interest" description="Disordered" evidence="1">
    <location>
        <begin position="148"/>
        <end position="181"/>
    </location>
</feature>
<dbReference type="InterPro" id="IPR025048">
    <property type="entry name" value="DUF3987"/>
</dbReference>
<comment type="caution">
    <text evidence="2">The sequence shown here is derived from an EMBL/GenBank/DDBJ whole genome shotgun (WGS) entry which is preliminary data.</text>
</comment>
<dbReference type="Pfam" id="PF13148">
    <property type="entry name" value="DUF3987"/>
    <property type="match status" value="1"/>
</dbReference>
<feature type="compositionally biased region" description="Basic and acidic residues" evidence="1">
    <location>
        <begin position="155"/>
        <end position="173"/>
    </location>
</feature>
<organism evidence="2">
    <name type="scientific">mine drainage metagenome</name>
    <dbReference type="NCBI Taxonomy" id="410659"/>
    <lineage>
        <taxon>unclassified sequences</taxon>
        <taxon>metagenomes</taxon>
        <taxon>ecological metagenomes</taxon>
    </lineage>
</organism>
<protein>
    <recommendedName>
        <fullName evidence="3">DUF3987 domain-containing protein</fullName>
    </recommendedName>
</protein>
<evidence type="ECO:0000313" key="2">
    <source>
        <dbReference type="EMBL" id="CBH96486.1"/>
    </source>
</evidence>
<evidence type="ECO:0008006" key="3">
    <source>
        <dbReference type="Google" id="ProtNLM"/>
    </source>
</evidence>
<gene>
    <name evidence="2" type="ORF">CARN2_1344</name>
</gene>
<reference evidence="2" key="1">
    <citation type="submission" date="2009-10" db="EMBL/GenBank/DDBJ databases">
        <title>Diversity of trophic interactions inside an arsenic-rich microbial ecosystem.</title>
        <authorList>
            <person name="Bertin P.N."/>
            <person name="Heinrich-Salmeron A."/>
            <person name="Pelletier E."/>
            <person name="Goulhen-Chollet F."/>
            <person name="Arsene-Ploetze F."/>
            <person name="Gallien S."/>
            <person name="Calteau A."/>
            <person name="Vallenet D."/>
            <person name="Casiot C."/>
            <person name="Chane-Woon-Ming B."/>
            <person name="Giloteaux L."/>
            <person name="Barakat M."/>
            <person name="Bonnefoy V."/>
            <person name="Bruneel O."/>
            <person name="Chandler M."/>
            <person name="Cleiss J."/>
            <person name="Duran R."/>
            <person name="Elbaz-Poulichet F."/>
            <person name="Fonknechten N."/>
            <person name="Lauga B."/>
            <person name="Mornico D."/>
            <person name="Ortet P."/>
            <person name="Schaeffer C."/>
            <person name="Siguier P."/>
            <person name="Alexander Thil Smith A."/>
            <person name="Van Dorsselaer A."/>
            <person name="Weissenbach J."/>
            <person name="Medigue C."/>
            <person name="Le Paslier D."/>
        </authorList>
    </citation>
    <scope>NUCLEOTIDE SEQUENCE</scope>
</reference>
<proteinExistence type="predicted"/>
<sequence length="490" mass="51840">MSAIAEADHALEAARRGASILDDVAAASARRPAVSALPPLPLAQALERAQGLLAPPTNGGSGDYPLEALGPLAEAARDLAAGAQLAPAMAGQSLLAAAALLVQSTANVQTLDGSTKPLSLYCLTIANSGDGKDTADRPALRPVHAFQRQAGPQWEADRAAYEDAKASRNRGDATPEPMGPAPYRLAADLTIEGLRRSFVEGVAAQGIFSTEAAIVLAGHAMQAEHRTNTAANLCGIWDRGHLSAIRGGAGRTERYGVRLSAHLLIQPAALGDVLNDESLAGVGFWPRFLLAWPAPLEPRKYKPWKPESSEALRRYWGDCERLLARPMPVDCDALPVIELDSGATRHMARFFEGMEYEGRKGDLRDVRPFTLRATELACRIAGVLAAFAGIQTIDVGLAECGAVLAAHALDNWQAALAGKADPVPGWASTLYRWLATRGDPVAIRDLTKLAPASVRPRSRRDAAIDRLKACGLVAMDEGDIGALGVDHARN</sequence>
<name>E6PNI4_9ZZZZ</name>
<dbReference type="AlphaFoldDB" id="E6PNI4"/>
<evidence type="ECO:0000256" key="1">
    <source>
        <dbReference type="SAM" id="MobiDB-lite"/>
    </source>
</evidence>